<sequence length="213" mass="24390">MHLNVKHEGGMLELSGRNLRQCWCTYKCRFMETSQWLNHTGLGISQDSCGSLQGKTESWCPCFDKMDMIFEKKQNEAGHNVYNTYMVIEGKDQDDGVEEGDLDVSDNLYQCGSDDNDEGSVIANAEETTFIRRKAQKRCHHSDDSDHKSEHDNINEGSHIQSFISSSKKNHNQMIIFQNSYSFGAQHKTQPHGGMSISLEYVQRFQKKTEYVC</sequence>
<comment type="caution">
    <text evidence="2">The sequence shown here is derived from an EMBL/GenBank/DDBJ whole genome shotgun (WGS) entry which is preliminary data.</text>
</comment>
<name>A0A9Q3HPR7_9BASI</name>
<feature type="region of interest" description="Disordered" evidence="1">
    <location>
        <begin position="135"/>
        <end position="154"/>
    </location>
</feature>
<feature type="compositionally biased region" description="Basic and acidic residues" evidence="1">
    <location>
        <begin position="141"/>
        <end position="154"/>
    </location>
</feature>
<protein>
    <submittedName>
        <fullName evidence="2">Uncharacterized protein</fullName>
    </submittedName>
</protein>
<evidence type="ECO:0000256" key="1">
    <source>
        <dbReference type="SAM" id="MobiDB-lite"/>
    </source>
</evidence>
<keyword evidence="3" id="KW-1185">Reference proteome</keyword>
<dbReference type="EMBL" id="AVOT02023146">
    <property type="protein sequence ID" value="MBW0513053.1"/>
    <property type="molecule type" value="Genomic_DNA"/>
</dbReference>
<organism evidence="2 3">
    <name type="scientific">Austropuccinia psidii MF-1</name>
    <dbReference type="NCBI Taxonomy" id="1389203"/>
    <lineage>
        <taxon>Eukaryota</taxon>
        <taxon>Fungi</taxon>
        <taxon>Dikarya</taxon>
        <taxon>Basidiomycota</taxon>
        <taxon>Pucciniomycotina</taxon>
        <taxon>Pucciniomycetes</taxon>
        <taxon>Pucciniales</taxon>
        <taxon>Sphaerophragmiaceae</taxon>
        <taxon>Austropuccinia</taxon>
    </lineage>
</organism>
<reference evidence="2" key="1">
    <citation type="submission" date="2021-03" db="EMBL/GenBank/DDBJ databases">
        <title>Draft genome sequence of rust myrtle Austropuccinia psidii MF-1, a brazilian biotype.</title>
        <authorList>
            <person name="Quecine M.C."/>
            <person name="Pachon D.M.R."/>
            <person name="Bonatelli M.L."/>
            <person name="Correr F.H."/>
            <person name="Franceschini L.M."/>
            <person name="Leite T.F."/>
            <person name="Margarido G.R.A."/>
            <person name="Almeida C.A."/>
            <person name="Ferrarezi J.A."/>
            <person name="Labate C.A."/>
        </authorList>
    </citation>
    <scope>NUCLEOTIDE SEQUENCE</scope>
    <source>
        <strain evidence="2">MF-1</strain>
    </source>
</reference>
<dbReference type="Proteomes" id="UP000765509">
    <property type="component" value="Unassembled WGS sequence"/>
</dbReference>
<accession>A0A9Q3HPR7</accession>
<dbReference type="AlphaFoldDB" id="A0A9Q3HPR7"/>
<proteinExistence type="predicted"/>
<gene>
    <name evidence="2" type="ORF">O181_052768</name>
</gene>
<evidence type="ECO:0000313" key="2">
    <source>
        <dbReference type="EMBL" id="MBW0513053.1"/>
    </source>
</evidence>
<evidence type="ECO:0000313" key="3">
    <source>
        <dbReference type="Proteomes" id="UP000765509"/>
    </source>
</evidence>